<evidence type="ECO:0000259" key="3">
    <source>
        <dbReference type="PROSITE" id="PS00662"/>
    </source>
</evidence>
<keyword evidence="2" id="KW-0067">ATP-binding</keyword>
<gene>
    <name evidence="4" type="ORF">S01H4_55627</name>
</gene>
<dbReference type="GO" id="GO:0005524">
    <property type="term" value="F:ATP binding"/>
    <property type="evidence" value="ECO:0007669"/>
    <property type="project" value="UniProtKB-KW"/>
</dbReference>
<dbReference type="InterPro" id="IPR027417">
    <property type="entry name" value="P-loop_NTPase"/>
</dbReference>
<dbReference type="GO" id="GO:0005886">
    <property type="term" value="C:plasma membrane"/>
    <property type="evidence" value="ECO:0007669"/>
    <property type="project" value="TreeGrafter"/>
</dbReference>
<comment type="caution">
    <text evidence="4">The sequence shown here is derived from an EMBL/GenBank/DDBJ whole genome shotgun (WGS) entry which is preliminary data.</text>
</comment>
<dbReference type="GO" id="GO:0016887">
    <property type="term" value="F:ATP hydrolysis activity"/>
    <property type="evidence" value="ECO:0007669"/>
    <property type="project" value="TreeGrafter"/>
</dbReference>
<dbReference type="Pfam" id="PF00437">
    <property type="entry name" value="T2SSE"/>
    <property type="match status" value="1"/>
</dbReference>
<keyword evidence="1" id="KW-0547">Nucleotide-binding</keyword>
<dbReference type="InterPro" id="IPR001482">
    <property type="entry name" value="T2SS/T4SS_dom"/>
</dbReference>
<reference evidence="4" key="1">
    <citation type="journal article" date="2014" name="Front. Microbiol.">
        <title>High frequency of phylogenetically diverse reductive dehalogenase-homologous genes in deep subseafloor sedimentary metagenomes.</title>
        <authorList>
            <person name="Kawai M."/>
            <person name="Futagami T."/>
            <person name="Toyoda A."/>
            <person name="Takaki Y."/>
            <person name="Nishi S."/>
            <person name="Hori S."/>
            <person name="Arai W."/>
            <person name="Tsubouchi T."/>
            <person name="Morono Y."/>
            <person name="Uchiyama I."/>
            <person name="Ito T."/>
            <person name="Fujiyama A."/>
            <person name="Inagaki F."/>
            <person name="Takami H."/>
        </authorList>
    </citation>
    <scope>NUCLEOTIDE SEQUENCE</scope>
    <source>
        <strain evidence="4">Expedition CK06-06</strain>
    </source>
</reference>
<dbReference type="PANTHER" id="PTHR30258">
    <property type="entry name" value="TYPE II SECRETION SYSTEM PROTEIN GSPE-RELATED"/>
    <property type="match status" value="1"/>
</dbReference>
<dbReference type="PROSITE" id="PS00662">
    <property type="entry name" value="T2SP_E"/>
    <property type="match status" value="1"/>
</dbReference>
<evidence type="ECO:0000256" key="1">
    <source>
        <dbReference type="ARBA" id="ARBA00022741"/>
    </source>
</evidence>
<dbReference type="CDD" id="cd01129">
    <property type="entry name" value="PulE-GspE-like"/>
    <property type="match status" value="1"/>
</dbReference>
<evidence type="ECO:0000256" key="2">
    <source>
        <dbReference type="ARBA" id="ARBA00022840"/>
    </source>
</evidence>
<dbReference type="AlphaFoldDB" id="X1DRN6"/>
<feature type="domain" description="Bacterial type II secretion system protein E" evidence="3">
    <location>
        <begin position="69"/>
        <end position="83"/>
    </location>
</feature>
<name>X1DRN6_9ZZZZ</name>
<sequence length="186" mass="19924">SPHGIILVTGPTGSGKTTTQYAALSKINSPDKNIITVEDPIEYQLPGISQIQVKPKIGLTFASGLRHIVRQDPDIIMVGEIRDIETAEIAIHASLTGHLVFSTLHTNDASGAITRLLDMGIEPYLISSSVIGVIAQRLVRLICEKCSETYDPDEEALAEIGLKKKDVGTLSRGKGCPALTLLLSAR</sequence>
<dbReference type="Gene3D" id="3.40.50.300">
    <property type="entry name" value="P-loop containing nucleotide triphosphate hydrolases"/>
    <property type="match status" value="1"/>
</dbReference>
<evidence type="ECO:0000313" key="4">
    <source>
        <dbReference type="EMBL" id="GAH07629.1"/>
    </source>
</evidence>
<proteinExistence type="predicted"/>
<protein>
    <recommendedName>
        <fullName evidence="3">Bacterial type II secretion system protein E domain-containing protein</fullName>
    </recommendedName>
</protein>
<dbReference type="EMBL" id="BART01032125">
    <property type="protein sequence ID" value="GAH07629.1"/>
    <property type="molecule type" value="Genomic_DNA"/>
</dbReference>
<dbReference type="PANTHER" id="PTHR30258:SF2">
    <property type="entry name" value="COMG OPERON PROTEIN 1"/>
    <property type="match status" value="1"/>
</dbReference>
<accession>X1DRN6</accession>
<feature type="non-terminal residue" evidence="4">
    <location>
        <position position="1"/>
    </location>
</feature>
<organism evidence="4">
    <name type="scientific">marine sediment metagenome</name>
    <dbReference type="NCBI Taxonomy" id="412755"/>
    <lineage>
        <taxon>unclassified sequences</taxon>
        <taxon>metagenomes</taxon>
        <taxon>ecological metagenomes</taxon>
    </lineage>
</organism>
<dbReference type="SUPFAM" id="SSF52540">
    <property type="entry name" value="P-loop containing nucleoside triphosphate hydrolases"/>
    <property type="match status" value="1"/>
</dbReference>